<dbReference type="Proteomes" id="UP000030518">
    <property type="component" value="Unassembled WGS sequence"/>
</dbReference>
<dbReference type="STRING" id="1300345.LF41_2923"/>
<proteinExistence type="predicted"/>
<evidence type="ECO:0000313" key="1">
    <source>
        <dbReference type="EMBL" id="KGQ19277.1"/>
    </source>
</evidence>
<organism evidence="1 2">
    <name type="scientific">Lysobacter dokdonensis DS-58</name>
    <dbReference type="NCBI Taxonomy" id="1300345"/>
    <lineage>
        <taxon>Bacteria</taxon>
        <taxon>Pseudomonadati</taxon>
        <taxon>Pseudomonadota</taxon>
        <taxon>Gammaproteobacteria</taxon>
        <taxon>Lysobacterales</taxon>
        <taxon>Lysobacteraceae</taxon>
        <taxon>Noviluteimonas</taxon>
    </lineage>
</organism>
<dbReference type="EMBL" id="JRKJ01000008">
    <property type="protein sequence ID" value="KGQ19277.1"/>
    <property type="molecule type" value="Genomic_DNA"/>
</dbReference>
<dbReference type="AlphaFoldDB" id="A0A0A2WKN4"/>
<gene>
    <name evidence="1" type="ORF">LF41_2923</name>
</gene>
<evidence type="ECO:0008006" key="3">
    <source>
        <dbReference type="Google" id="ProtNLM"/>
    </source>
</evidence>
<name>A0A0A2WKN4_9GAMM</name>
<accession>A0A0A2WKN4</accession>
<protein>
    <recommendedName>
        <fullName evidence="3">TonB C-terminal domain-containing protein</fullName>
    </recommendedName>
</protein>
<dbReference type="PATRIC" id="fig|1300345.3.peg.1472"/>
<comment type="caution">
    <text evidence="1">The sequence shown here is derived from an EMBL/GenBank/DDBJ whole genome shotgun (WGS) entry which is preliminary data.</text>
</comment>
<sequence>MRALVAGIIVVIAGCSSGRMPPADRWHTLAAEGHRMTSTVEGMAWERRMLPVHNGFWADVIRTCAAEPMEAGIESFQAVAVIDGSGIVKEYLINPSAPHLACFSREMVGRQYPAPPSAPFYEVYTISLVRRD</sequence>
<dbReference type="PROSITE" id="PS51257">
    <property type="entry name" value="PROKAR_LIPOPROTEIN"/>
    <property type="match status" value="1"/>
</dbReference>
<keyword evidence="2" id="KW-1185">Reference proteome</keyword>
<evidence type="ECO:0000313" key="2">
    <source>
        <dbReference type="Proteomes" id="UP000030518"/>
    </source>
</evidence>
<reference evidence="1 2" key="1">
    <citation type="submission" date="2014-09" db="EMBL/GenBank/DDBJ databases">
        <title>Genome sequences of Lysobacter dokdonensis DS-58.</title>
        <authorList>
            <person name="Kim J.F."/>
            <person name="Kwak M.-J."/>
        </authorList>
    </citation>
    <scope>NUCLEOTIDE SEQUENCE [LARGE SCALE GENOMIC DNA]</scope>
    <source>
        <strain evidence="1 2">DS-58</strain>
    </source>
</reference>